<comment type="caution">
    <text evidence="5">The sequence shown here is derived from an EMBL/GenBank/DDBJ whole genome shotgun (WGS) entry which is preliminary data.</text>
</comment>
<evidence type="ECO:0000256" key="2">
    <source>
        <dbReference type="ARBA" id="ARBA00023186"/>
    </source>
</evidence>
<evidence type="ECO:0000313" key="5">
    <source>
        <dbReference type="EMBL" id="CAG8512491.1"/>
    </source>
</evidence>
<dbReference type="InterPro" id="IPR019151">
    <property type="entry name" value="Proteasome_assmbl_chaperone_2"/>
</dbReference>
<dbReference type="GO" id="GO:0043248">
    <property type="term" value="P:proteasome assembly"/>
    <property type="evidence" value="ECO:0007669"/>
    <property type="project" value="TreeGrafter"/>
</dbReference>
<evidence type="ECO:0000256" key="3">
    <source>
        <dbReference type="ARBA" id="ARBA00025745"/>
    </source>
</evidence>
<dbReference type="GO" id="GO:0005634">
    <property type="term" value="C:nucleus"/>
    <property type="evidence" value="ECO:0007669"/>
    <property type="project" value="TreeGrafter"/>
</dbReference>
<dbReference type="PANTHER" id="PTHR12970:SF1">
    <property type="entry name" value="PROTEASOME ASSEMBLY CHAPERONE 2"/>
    <property type="match status" value="1"/>
</dbReference>
<keyword evidence="6" id="KW-1185">Reference proteome</keyword>
<dbReference type="PANTHER" id="PTHR12970">
    <property type="entry name" value="PROTEASOME ASSEMBLY CHAPERONE 2"/>
    <property type="match status" value="1"/>
</dbReference>
<keyword evidence="2 4" id="KW-0143">Chaperone</keyword>
<dbReference type="PIRSF" id="PIRSF010044">
    <property type="entry name" value="UCP010044"/>
    <property type="match status" value="1"/>
</dbReference>
<dbReference type="InterPro" id="IPR016562">
    <property type="entry name" value="Proteasome_assmbl_chp_2_euk"/>
</dbReference>
<dbReference type="InterPro" id="IPR038389">
    <property type="entry name" value="PSMG2_sf"/>
</dbReference>
<dbReference type="EMBL" id="CAJVPV010001925">
    <property type="protein sequence ID" value="CAG8512491.1"/>
    <property type="molecule type" value="Genomic_DNA"/>
</dbReference>
<dbReference type="AlphaFoldDB" id="A0A9N9F6A5"/>
<name>A0A9N9F6A5_9GLOM</name>
<evidence type="ECO:0000313" key="6">
    <source>
        <dbReference type="Proteomes" id="UP000789342"/>
    </source>
</evidence>
<comment type="similarity">
    <text evidence="3 4">Belongs to the PSMG2 family.</text>
</comment>
<gene>
    <name evidence="5" type="ORF">AMORRO_LOCUS3799</name>
</gene>
<dbReference type="OrthoDB" id="10260712at2759"/>
<accession>A0A9N9F6A5</accession>
<dbReference type="Proteomes" id="UP000789342">
    <property type="component" value="Unassembled WGS sequence"/>
</dbReference>
<evidence type="ECO:0000256" key="4">
    <source>
        <dbReference type="PIRNR" id="PIRNR010044"/>
    </source>
</evidence>
<protein>
    <recommendedName>
        <fullName evidence="1 4">Proteasome assembly chaperone 2</fullName>
    </recommendedName>
</protein>
<dbReference type="GO" id="GO:0005829">
    <property type="term" value="C:cytosol"/>
    <property type="evidence" value="ECO:0007669"/>
    <property type="project" value="TreeGrafter"/>
</dbReference>
<sequence length="258" mass="28987">MQLCGEHTYTSEDFSPSISIGNVPQLTVDLLITNLRLQRIGFLEDENVIPVAGASETGVAVAVEVYQSSDNEWTVIQQRAPVIKKKWRIFAQNLLTFIKESRFSKVILLSSADATRRMDFQLTGIPLRFLMTSSLPDNFSEKAVDLGLKVMEKIPKDRFESLNEYLGKKQDEADLPSIPGGGISKHLFFECQKEKIPLLMIICFAIEGDNTQDAFLLADYTNALLGLIPHQDTLTKCWKMPSSWAGLFGTPYDQSLYQ</sequence>
<reference evidence="5" key="1">
    <citation type="submission" date="2021-06" db="EMBL/GenBank/DDBJ databases">
        <authorList>
            <person name="Kallberg Y."/>
            <person name="Tangrot J."/>
            <person name="Rosling A."/>
        </authorList>
    </citation>
    <scope>NUCLEOTIDE SEQUENCE</scope>
    <source>
        <strain evidence="5">CL551</strain>
    </source>
</reference>
<comment type="function">
    <text evidence="4">Involved in 20S proteasome assembly.</text>
</comment>
<organism evidence="5 6">
    <name type="scientific">Acaulospora morrowiae</name>
    <dbReference type="NCBI Taxonomy" id="94023"/>
    <lineage>
        <taxon>Eukaryota</taxon>
        <taxon>Fungi</taxon>
        <taxon>Fungi incertae sedis</taxon>
        <taxon>Mucoromycota</taxon>
        <taxon>Glomeromycotina</taxon>
        <taxon>Glomeromycetes</taxon>
        <taxon>Diversisporales</taxon>
        <taxon>Acaulosporaceae</taxon>
        <taxon>Acaulospora</taxon>
    </lineage>
</organism>
<evidence type="ECO:0000256" key="1">
    <source>
        <dbReference type="ARBA" id="ARBA00019186"/>
    </source>
</evidence>
<proteinExistence type="inferred from homology"/>
<dbReference type="Gene3D" id="3.40.50.10900">
    <property type="entry name" value="PAC-like subunit"/>
    <property type="match status" value="2"/>
</dbReference>
<dbReference type="Pfam" id="PF09754">
    <property type="entry name" value="PAC2"/>
    <property type="match status" value="1"/>
</dbReference>
<comment type="subunit">
    <text evidence="4">Component of the 20S proteasome chaperone.</text>
</comment>